<dbReference type="Proteomes" id="UP000612282">
    <property type="component" value="Unassembled WGS sequence"/>
</dbReference>
<evidence type="ECO:0000313" key="3">
    <source>
        <dbReference type="Proteomes" id="UP000612282"/>
    </source>
</evidence>
<comment type="caution">
    <text evidence="2">The sequence shown here is derived from an EMBL/GenBank/DDBJ whole genome shotgun (WGS) entry which is preliminary data.</text>
</comment>
<sequence>MRSRSLEYGVASTATRAELREEISDRETRITAYLPYAAAPDQVKAFTDNFYRVRRPRREYPADHRETRSDDRQPAVTGWPALVGEDQGGGLTVTKASGHCASRSGPPCLDSLEVDVLHQHAVACGLNLDPPAL</sequence>
<feature type="compositionally biased region" description="Basic and acidic residues" evidence="1">
    <location>
        <begin position="58"/>
        <end position="73"/>
    </location>
</feature>
<organism evidence="2 3">
    <name type="scientific">Actinoplanes couchii</name>
    <dbReference type="NCBI Taxonomy" id="403638"/>
    <lineage>
        <taxon>Bacteria</taxon>
        <taxon>Bacillati</taxon>
        <taxon>Actinomycetota</taxon>
        <taxon>Actinomycetes</taxon>
        <taxon>Micromonosporales</taxon>
        <taxon>Micromonosporaceae</taxon>
        <taxon>Actinoplanes</taxon>
    </lineage>
</organism>
<evidence type="ECO:0000256" key="1">
    <source>
        <dbReference type="SAM" id="MobiDB-lite"/>
    </source>
</evidence>
<proteinExistence type="predicted"/>
<keyword evidence="3" id="KW-1185">Reference proteome</keyword>
<evidence type="ECO:0000313" key="2">
    <source>
        <dbReference type="EMBL" id="GID61193.1"/>
    </source>
</evidence>
<accession>A0ABQ3XRR2</accession>
<protein>
    <submittedName>
        <fullName evidence="2">Uncharacterized protein</fullName>
    </submittedName>
</protein>
<dbReference type="EMBL" id="BOMG01000120">
    <property type="protein sequence ID" value="GID61193.1"/>
    <property type="molecule type" value="Genomic_DNA"/>
</dbReference>
<reference evidence="2 3" key="1">
    <citation type="submission" date="2021-01" db="EMBL/GenBank/DDBJ databases">
        <title>Whole genome shotgun sequence of Actinoplanes couchii NBRC 106145.</title>
        <authorList>
            <person name="Komaki H."/>
            <person name="Tamura T."/>
        </authorList>
    </citation>
    <scope>NUCLEOTIDE SEQUENCE [LARGE SCALE GENOMIC DNA]</scope>
    <source>
        <strain evidence="2 3">NBRC 106145</strain>
    </source>
</reference>
<feature type="region of interest" description="Disordered" evidence="1">
    <location>
        <begin position="57"/>
        <end position="90"/>
    </location>
</feature>
<name>A0ABQ3XRR2_9ACTN</name>
<dbReference type="RefSeq" id="WP_203808918.1">
    <property type="nucleotide sequence ID" value="NZ_BAAAQE010000050.1"/>
</dbReference>
<gene>
    <name evidence="2" type="ORF">Aco03nite_095970</name>
</gene>